<evidence type="ECO:0000259" key="5">
    <source>
        <dbReference type="Pfam" id="PF20703"/>
    </source>
</evidence>
<dbReference type="Gene3D" id="2.130.10.10">
    <property type="entry name" value="YVTN repeat-like/Quinoprotein amine dehydrogenase"/>
    <property type="match status" value="4"/>
</dbReference>
<dbReference type="InterPro" id="IPR050349">
    <property type="entry name" value="WD_LIS1/nudF_dynein_reg"/>
</dbReference>
<dbReference type="InterPro" id="IPR049052">
    <property type="entry name" value="nSTAND1"/>
</dbReference>
<dbReference type="Pfam" id="PF20703">
    <property type="entry name" value="nSTAND1"/>
    <property type="match status" value="1"/>
</dbReference>
<evidence type="ECO:0000256" key="1">
    <source>
        <dbReference type="ARBA" id="ARBA00022574"/>
    </source>
</evidence>
<dbReference type="SUPFAM" id="SSF50978">
    <property type="entry name" value="WD40 repeat-like"/>
    <property type="match status" value="2"/>
</dbReference>
<keyword evidence="4" id="KW-0812">Transmembrane</keyword>
<dbReference type="InterPro" id="IPR020568">
    <property type="entry name" value="Ribosomal_Su5_D2-typ_SF"/>
</dbReference>
<dbReference type="Gene3D" id="3.30.230.10">
    <property type="match status" value="1"/>
</dbReference>
<dbReference type="InterPro" id="IPR001680">
    <property type="entry name" value="WD40_rpt"/>
</dbReference>
<protein>
    <submittedName>
        <fullName evidence="6">WD40 repeat</fullName>
    </submittedName>
</protein>
<dbReference type="PANTHER" id="PTHR44129">
    <property type="entry name" value="WD REPEAT-CONTAINING PROTEIN POP1"/>
    <property type="match status" value="1"/>
</dbReference>
<organism evidence="6 7">
    <name type="scientific">Nitrosomonas ureae</name>
    <dbReference type="NCBI Taxonomy" id="44577"/>
    <lineage>
        <taxon>Bacteria</taxon>
        <taxon>Pseudomonadati</taxon>
        <taxon>Pseudomonadota</taxon>
        <taxon>Betaproteobacteria</taxon>
        <taxon>Nitrosomonadales</taxon>
        <taxon>Nitrosomonadaceae</taxon>
        <taxon>Nitrosomonas</taxon>
    </lineage>
</organism>
<dbReference type="InterPro" id="IPR014721">
    <property type="entry name" value="Ribsml_uS5_D2-typ_fold_subgr"/>
</dbReference>
<dbReference type="Gene3D" id="3.40.50.300">
    <property type="entry name" value="P-loop containing nucleotide triphosphate hydrolases"/>
    <property type="match status" value="1"/>
</dbReference>
<dbReference type="PROSITE" id="PS50294">
    <property type="entry name" value="WD_REPEATS_REGION"/>
    <property type="match status" value="12"/>
</dbReference>
<feature type="domain" description="Novel STAND NTPase 1" evidence="5">
    <location>
        <begin position="224"/>
        <end position="654"/>
    </location>
</feature>
<dbReference type="InterPro" id="IPR036322">
    <property type="entry name" value="WD40_repeat_dom_sf"/>
</dbReference>
<evidence type="ECO:0000313" key="6">
    <source>
        <dbReference type="EMBL" id="SEQ37205.1"/>
    </source>
</evidence>
<dbReference type="PROSITE" id="PS00678">
    <property type="entry name" value="WD_REPEATS_1"/>
    <property type="match status" value="10"/>
</dbReference>
<dbReference type="PRINTS" id="PR00320">
    <property type="entry name" value="GPROTEINBRPT"/>
</dbReference>
<keyword evidence="2" id="KW-0677">Repeat</keyword>
<feature type="repeat" description="WD" evidence="3">
    <location>
        <begin position="969"/>
        <end position="1010"/>
    </location>
</feature>
<accession>A0A1H9FHC1</accession>
<dbReference type="EMBL" id="FOFX01000043">
    <property type="protein sequence ID" value="SEQ37205.1"/>
    <property type="molecule type" value="Genomic_DNA"/>
</dbReference>
<evidence type="ECO:0000256" key="3">
    <source>
        <dbReference type="PROSITE-ProRule" id="PRU00221"/>
    </source>
</evidence>
<reference evidence="6 7" key="1">
    <citation type="submission" date="2016-10" db="EMBL/GenBank/DDBJ databases">
        <authorList>
            <person name="de Groot N.N."/>
        </authorList>
    </citation>
    <scope>NUCLEOTIDE SEQUENCE [LARGE SCALE GENOMIC DNA]</scope>
    <source>
        <strain evidence="6 7">Nm9</strain>
    </source>
</reference>
<dbReference type="SUPFAM" id="SSF52540">
    <property type="entry name" value="P-loop containing nucleoside triphosphate hydrolases"/>
    <property type="match status" value="1"/>
</dbReference>
<sequence>MARRPPQHWLLFAGPVDTGLAVQLEPVMSKNGAPLSFTPGPIGEHFEIYLETGEDDNTPATDIYRDLGNSARNGGECGYTLLQSEDDLRCEVTSRFQFEEKYLNSDVLRNISGASADLLFGLAVVTAARKDLEYRPFAATGILTEEGQVLAIEGLRAKIDAALDIPALCGKGLIFYPKVNEGDIDAELRHRLEQAQIDLKPVERLEEAVECLGIPIQGTWLGNPYRRLDVFESSHRRIYFGRENEATNLAEKLFERAEEDRPSLLILGPSGGGKSSLVQAGLIPELEERFKDHALSPLFSVFDLRSAANKDVDAIAASIRSAWSLLPGLAALAVKSSEQQTTSPSFDPFAVLISDLISYLPDQTSFVWVLDQLEQFFTLGLSEEADAAFIRFLRELQARGIWIVATFRNDFYSSLQAHDGILSIFGKDGTHDKDGIHDLEKLSETAIERIIQKPAKLAKVEFEYDDQKSELLSLKLKNDALGGGKDILPLLEFALDQLYQKRELKNGRTQMTWAAYGAMGGLHGAIGNRADEVLHSLDESAQEALGRVLRALAKLRRDSVQTEGGKSSFIASAVDAEQFPSGTPARRLIDAFADARLFVRDRDNQGIAQVRVTHESLFTHWSKADVILKGSMKDMRIRDRLIDSEAHWKTNKEDVSLLVPSGLPLEEAQGLLTRMRDELKPEIVRYIEQSGIADQERKLKELETQQRKTRFAIIIAVVLGVLLFVAAVAAYLAEQREKELAQTLARSDFNEGVRLVEQGKSREALAYFTRVMRLDSGIDTAAARLAASLLLSPNYRININTIFFRCQDMKEGIHLDVNMRWILTVCGKTFRIGKIDIEARRFPSMKHYDSFQLSQISPSRHWVVTAFQNRAQVWDANTGESVSRPIVHENLIRTVEFSPDGRWVVTASQDNTAQVWDAATGRPVSQPLLHEAFVNSAQFSPDGRWVVTASQDNTAQVWDVATGASLSLPMQHQEHVNSAQFSPDGRWVVTASSDNTARVWDAATGMPISKPMEHSGAVTSVQFSPDSRWVVTASEDRTARIWDAASGIPISQPMEHDAKVTSAQFSSDSRSVITASWSDTLRVWDVSTGIPMSQPIQHKDSIHFAQFSPDGRWIGTASWDNTARVWDAATGMPISKPMEHGGTVTSIQFSPDSRWVVTASWDNTTRVWDAASGMLQSQSMEHGYGPIISAEFSPNGRWVVTASSDNTSRVWDAASGASISQPMEHDDAVFSARFSPNGRWVVTASSDNTSRVWNAATGTPLSQLMIHNDLVGAAQFSPDSRWVVTASWDNTARVWDASTGNPVSQPIRHEHQVNSAQFSPDGRWVLTTSGDKTARVWDAASGAPISQPMKHDDAVYSARFSPNGRWVVTASSDNTARVWEAVTGSPASVPYEHRNSVQFAEFNPEGNKILTVTHDAFRFLEVAYFTKISKGMIEFLERISGYYINTKSPIFRNYEISTKSELRNWAVAADLIQEEREFINWWLSDPIERTITPYNKQTVKEHIQMLIDRNTIMSLNEALDYHPGHPIALAKLAAATWREAKTDQQDDIRARVALWANLALKYAPDDIAVREVAEKVLQDIAQPN</sequence>
<dbReference type="InterPro" id="IPR020472">
    <property type="entry name" value="WD40_PAC1"/>
</dbReference>
<gene>
    <name evidence="6" type="ORF">SAMN05421510_104312</name>
</gene>
<feature type="repeat" description="WD" evidence="3">
    <location>
        <begin position="1222"/>
        <end position="1263"/>
    </location>
</feature>
<feature type="repeat" description="WD" evidence="3">
    <location>
        <begin position="930"/>
        <end position="968"/>
    </location>
</feature>
<feature type="transmembrane region" description="Helical" evidence="4">
    <location>
        <begin position="711"/>
        <end position="733"/>
    </location>
</feature>
<feature type="repeat" description="WD" evidence="3">
    <location>
        <begin position="888"/>
        <end position="926"/>
    </location>
</feature>
<evidence type="ECO:0000313" key="7">
    <source>
        <dbReference type="Proteomes" id="UP000181998"/>
    </source>
</evidence>
<dbReference type="CDD" id="cd00200">
    <property type="entry name" value="WD40"/>
    <property type="match status" value="2"/>
</dbReference>
<dbReference type="InterPro" id="IPR027417">
    <property type="entry name" value="P-loop_NTPase"/>
</dbReference>
<feature type="repeat" description="WD" evidence="3">
    <location>
        <begin position="1095"/>
        <end position="1136"/>
    </location>
</feature>
<name>A0A1H9FHC1_9PROT</name>
<dbReference type="Pfam" id="PF00400">
    <property type="entry name" value="WD40"/>
    <property type="match status" value="12"/>
</dbReference>
<dbReference type="SUPFAM" id="SSF54211">
    <property type="entry name" value="Ribosomal protein S5 domain 2-like"/>
    <property type="match status" value="1"/>
</dbReference>
<feature type="repeat" description="WD" evidence="3">
    <location>
        <begin position="1306"/>
        <end position="1347"/>
    </location>
</feature>
<keyword evidence="1 3" id="KW-0853">WD repeat</keyword>
<dbReference type="Proteomes" id="UP000181998">
    <property type="component" value="Unassembled WGS sequence"/>
</dbReference>
<feature type="repeat" description="WD" evidence="3">
    <location>
        <begin position="1264"/>
        <end position="1305"/>
    </location>
</feature>
<feature type="repeat" description="WD" evidence="3">
    <location>
        <begin position="1053"/>
        <end position="1094"/>
    </location>
</feature>
<dbReference type="SMART" id="SM00320">
    <property type="entry name" value="WD40"/>
    <property type="match status" value="14"/>
</dbReference>
<feature type="repeat" description="WD" evidence="3">
    <location>
        <begin position="1348"/>
        <end position="1389"/>
    </location>
</feature>
<keyword evidence="4" id="KW-0472">Membrane</keyword>
<dbReference type="InterPro" id="IPR019775">
    <property type="entry name" value="WD40_repeat_CS"/>
</dbReference>
<evidence type="ECO:0000256" key="4">
    <source>
        <dbReference type="SAM" id="Phobius"/>
    </source>
</evidence>
<keyword evidence="4" id="KW-1133">Transmembrane helix</keyword>
<feature type="repeat" description="WD" evidence="3">
    <location>
        <begin position="1180"/>
        <end position="1221"/>
    </location>
</feature>
<feature type="repeat" description="WD" evidence="3">
    <location>
        <begin position="1011"/>
        <end position="1052"/>
    </location>
</feature>
<dbReference type="PROSITE" id="PS50082">
    <property type="entry name" value="WD_REPEATS_2"/>
    <property type="match status" value="12"/>
</dbReference>
<evidence type="ECO:0000256" key="2">
    <source>
        <dbReference type="ARBA" id="ARBA00022737"/>
    </source>
</evidence>
<proteinExistence type="predicted"/>
<dbReference type="InterPro" id="IPR015943">
    <property type="entry name" value="WD40/YVTN_repeat-like_dom_sf"/>
</dbReference>
<feature type="repeat" description="WD" evidence="3">
    <location>
        <begin position="1137"/>
        <end position="1178"/>
    </location>
</feature>